<comment type="caution">
    <text evidence="1">The sequence shown here is derived from an EMBL/GenBank/DDBJ whole genome shotgun (WGS) entry which is preliminary data.</text>
</comment>
<sequence length="346" mass="39368">MVEWVLSGGPWFINGHIVGMEKWSIDFSPLSMKGLTTPTWIRLPHLPLQCWDELNVARISSRIGKPLMFDVTMFQWGRREFARVCIRMKLDQYLPLGVWVESISGRFSQKVEYVKISTFYFECGMIGHVKNDCKHGIHINKEPVVGSSKGGLGLNGEKVKRDNDASYGPWVLVNHKRSRRLIQRITNMKLMNMKCVKKQLKPDLEIHEDRINVSSEDQIRSIMLELNYLIASTEQTEEGKITERLEQATKEEQAARTEESDDHKTEDLQKIDGVMGMVFNPTGSIFQIDVNKFDILSMENDGKSGGVNEIKVKGNFDEGNAVVIKGDGLWKEVGYGGRFYSGKSDC</sequence>
<evidence type="ECO:0008006" key="3">
    <source>
        <dbReference type="Google" id="ProtNLM"/>
    </source>
</evidence>
<accession>A0A8T3A6P3</accession>
<dbReference type="InterPro" id="IPR040256">
    <property type="entry name" value="At4g02000-like"/>
</dbReference>
<dbReference type="EMBL" id="JAGYWB010000018">
    <property type="protein sequence ID" value="KAI0492226.1"/>
    <property type="molecule type" value="Genomic_DNA"/>
</dbReference>
<protein>
    <recommendedName>
        <fullName evidence="3">CCHC-type domain-containing protein</fullName>
    </recommendedName>
</protein>
<dbReference type="PANTHER" id="PTHR31286">
    <property type="entry name" value="GLYCINE-RICH CELL WALL STRUCTURAL PROTEIN 1.8-LIKE"/>
    <property type="match status" value="1"/>
</dbReference>
<dbReference type="Proteomes" id="UP000829196">
    <property type="component" value="Unassembled WGS sequence"/>
</dbReference>
<dbReference type="OrthoDB" id="1096772at2759"/>
<proteinExistence type="predicted"/>
<dbReference type="AlphaFoldDB" id="A0A8T3A6P3"/>
<evidence type="ECO:0000313" key="1">
    <source>
        <dbReference type="EMBL" id="KAI0492226.1"/>
    </source>
</evidence>
<reference evidence="1" key="1">
    <citation type="journal article" date="2022" name="Front. Genet.">
        <title>Chromosome-Scale Assembly of the Dendrobium nobile Genome Provides Insights Into the Molecular Mechanism of the Biosynthesis of the Medicinal Active Ingredient of Dendrobium.</title>
        <authorList>
            <person name="Xu Q."/>
            <person name="Niu S.-C."/>
            <person name="Li K.-L."/>
            <person name="Zheng P.-J."/>
            <person name="Zhang X.-J."/>
            <person name="Jia Y."/>
            <person name="Liu Y."/>
            <person name="Niu Y.-X."/>
            <person name="Yu L.-H."/>
            <person name="Chen D.-F."/>
            <person name="Zhang G.-Q."/>
        </authorList>
    </citation>
    <scope>NUCLEOTIDE SEQUENCE</scope>
    <source>
        <tissue evidence="1">Leaf</tissue>
    </source>
</reference>
<name>A0A8T3A6P3_DENNO</name>
<evidence type="ECO:0000313" key="2">
    <source>
        <dbReference type="Proteomes" id="UP000829196"/>
    </source>
</evidence>
<gene>
    <name evidence="1" type="ORF">KFK09_026495</name>
</gene>
<organism evidence="1 2">
    <name type="scientific">Dendrobium nobile</name>
    <name type="common">Orchid</name>
    <dbReference type="NCBI Taxonomy" id="94219"/>
    <lineage>
        <taxon>Eukaryota</taxon>
        <taxon>Viridiplantae</taxon>
        <taxon>Streptophyta</taxon>
        <taxon>Embryophyta</taxon>
        <taxon>Tracheophyta</taxon>
        <taxon>Spermatophyta</taxon>
        <taxon>Magnoliopsida</taxon>
        <taxon>Liliopsida</taxon>
        <taxon>Asparagales</taxon>
        <taxon>Orchidaceae</taxon>
        <taxon>Epidendroideae</taxon>
        <taxon>Malaxideae</taxon>
        <taxon>Dendrobiinae</taxon>
        <taxon>Dendrobium</taxon>
    </lineage>
</organism>
<dbReference type="PANTHER" id="PTHR31286:SF99">
    <property type="entry name" value="DUF4283 DOMAIN-CONTAINING PROTEIN"/>
    <property type="match status" value="1"/>
</dbReference>
<keyword evidence="2" id="KW-1185">Reference proteome</keyword>